<reference evidence="3" key="3">
    <citation type="submission" date="2020-05" db="UniProtKB">
        <authorList>
            <consortium name="EnsemblMetazoa"/>
        </authorList>
    </citation>
    <scope>IDENTIFICATION</scope>
    <source>
        <strain evidence="3">USDA</strain>
    </source>
</reference>
<dbReference type="EMBL" id="DS235206">
    <property type="protein sequence ID" value="EEB13293.1"/>
    <property type="molecule type" value="Genomic_DNA"/>
</dbReference>
<name>E0VIT7_PEDHC</name>
<accession>E0VIT7</accession>
<sequence>MWVLTGSESAFKDKATARSPNSPLYRISSARPRSQLSGIIKNLWNLVETPTNNNYYYIHRNKRMKKRKEKKRSERSEAEEGVKGKGKEKGRKERLKEEE</sequence>
<dbReference type="RefSeq" id="XP_002426031.1">
    <property type="nucleotide sequence ID" value="XM_002425986.1"/>
</dbReference>
<dbReference type="KEGG" id="phu:Phum_PHUM233250"/>
<dbReference type="InParanoid" id="E0VIT7"/>
<reference evidence="2" key="1">
    <citation type="submission" date="2007-04" db="EMBL/GenBank/DDBJ databases">
        <title>Annotation of Pediculus humanus corporis strain USDA.</title>
        <authorList>
            <person name="Kirkness E."/>
            <person name="Hannick L."/>
            <person name="Hass B."/>
            <person name="Bruggner R."/>
            <person name="Lawson D."/>
            <person name="Bidwell S."/>
            <person name="Joardar V."/>
            <person name="Caler E."/>
            <person name="Walenz B."/>
            <person name="Inman J."/>
            <person name="Schobel S."/>
            <person name="Galinsky K."/>
            <person name="Amedeo P."/>
            <person name="Strausberg R."/>
        </authorList>
    </citation>
    <scope>NUCLEOTIDE SEQUENCE</scope>
    <source>
        <strain evidence="2">USDA</strain>
    </source>
</reference>
<protein>
    <submittedName>
        <fullName evidence="2 3">Uncharacterized protein</fullName>
    </submittedName>
</protein>
<dbReference type="EMBL" id="AAZO01002706">
    <property type="status" value="NOT_ANNOTATED_CDS"/>
    <property type="molecule type" value="Genomic_DNA"/>
</dbReference>
<organism>
    <name type="scientific">Pediculus humanus subsp. corporis</name>
    <name type="common">Body louse</name>
    <dbReference type="NCBI Taxonomy" id="121224"/>
    <lineage>
        <taxon>Eukaryota</taxon>
        <taxon>Metazoa</taxon>
        <taxon>Ecdysozoa</taxon>
        <taxon>Arthropoda</taxon>
        <taxon>Hexapoda</taxon>
        <taxon>Insecta</taxon>
        <taxon>Pterygota</taxon>
        <taxon>Neoptera</taxon>
        <taxon>Paraneoptera</taxon>
        <taxon>Psocodea</taxon>
        <taxon>Troctomorpha</taxon>
        <taxon>Phthiraptera</taxon>
        <taxon>Anoplura</taxon>
        <taxon>Pediculidae</taxon>
        <taxon>Pediculus</taxon>
    </lineage>
</organism>
<dbReference type="GeneID" id="8230083"/>
<reference evidence="2" key="2">
    <citation type="submission" date="2007-04" db="EMBL/GenBank/DDBJ databases">
        <title>The genome of the human body louse.</title>
        <authorList>
            <consortium name="The Human Body Louse Genome Consortium"/>
            <person name="Kirkness E."/>
            <person name="Walenz B."/>
            <person name="Hass B."/>
            <person name="Bruggner R."/>
            <person name="Strausberg R."/>
        </authorList>
    </citation>
    <scope>NUCLEOTIDE SEQUENCE</scope>
    <source>
        <strain evidence="2">USDA</strain>
    </source>
</reference>
<dbReference type="AlphaFoldDB" id="E0VIT7"/>
<feature type="compositionally biased region" description="Basic and acidic residues" evidence="1">
    <location>
        <begin position="71"/>
        <end position="99"/>
    </location>
</feature>
<dbReference type="EnsemblMetazoa" id="PHUM233250-RA">
    <property type="protein sequence ID" value="PHUM233250-PA"/>
    <property type="gene ID" value="PHUM233250"/>
</dbReference>
<feature type="compositionally biased region" description="Basic residues" evidence="1">
    <location>
        <begin position="59"/>
        <end position="70"/>
    </location>
</feature>
<dbReference type="VEuPathDB" id="VectorBase:PHUM233250"/>
<dbReference type="HOGENOM" id="CLU_2323152_0_0_1"/>
<keyword evidence="4" id="KW-1185">Reference proteome</keyword>
<feature type="region of interest" description="Disordered" evidence="1">
    <location>
        <begin position="58"/>
        <end position="99"/>
    </location>
</feature>
<evidence type="ECO:0000256" key="1">
    <source>
        <dbReference type="SAM" id="MobiDB-lite"/>
    </source>
</evidence>
<dbReference type="Proteomes" id="UP000009046">
    <property type="component" value="Unassembled WGS sequence"/>
</dbReference>
<dbReference type="CTD" id="8230083"/>
<evidence type="ECO:0000313" key="4">
    <source>
        <dbReference type="Proteomes" id="UP000009046"/>
    </source>
</evidence>
<feature type="region of interest" description="Disordered" evidence="1">
    <location>
        <begin position="1"/>
        <end position="23"/>
    </location>
</feature>
<evidence type="ECO:0000313" key="3">
    <source>
        <dbReference type="EnsemblMetazoa" id="PHUM233250-PA"/>
    </source>
</evidence>
<evidence type="ECO:0000313" key="2">
    <source>
        <dbReference type="EMBL" id="EEB13293.1"/>
    </source>
</evidence>
<gene>
    <name evidence="3" type="primary">8230083</name>
    <name evidence="2" type="ORF">Phum_PHUM233250</name>
</gene>
<proteinExistence type="predicted"/>